<evidence type="ECO:0000313" key="3">
    <source>
        <dbReference type="Proteomes" id="UP000247978"/>
    </source>
</evidence>
<sequence length="33" mass="3734">MEENKMVLDKLAKILISVAVVFLIVGVAYWLLN</sequence>
<keyword evidence="1" id="KW-0812">Transmembrane</keyword>
<dbReference type="AlphaFoldDB" id="A0A2V3VKB2"/>
<protein>
    <submittedName>
        <fullName evidence="2">Uncharacterized protein</fullName>
    </submittedName>
</protein>
<name>A0A2V3VKB2_9BACI</name>
<keyword evidence="1" id="KW-1133">Transmembrane helix</keyword>
<dbReference type="Proteomes" id="UP000247978">
    <property type="component" value="Unassembled WGS sequence"/>
</dbReference>
<keyword evidence="1" id="KW-0472">Membrane</keyword>
<feature type="transmembrane region" description="Helical" evidence="1">
    <location>
        <begin position="12"/>
        <end position="32"/>
    </location>
</feature>
<evidence type="ECO:0000313" key="2">
    <source>
        <dbReference type="EMBL" id="PXW81674.1"/>
    </source>
</evidence>
<keyword evidence="3" id="KW-1185">Reference proteome</keyword>
<dbReference type="EMBL" id="QJJQ01000020">
    <property type="protein sequence ID" value="PXW81674.1"/>
    <property type="molecule type" value="Genomic_DNA"/>
</dbReference>
<accession>A0A2V3VKB2</accession>
<gene>
    <name evidence="2" type="ORF">DFR56_12049</name>
</gene>
<comment type="caution">
    <text evidence="2">The sequence shown here is derived from an EMBL/GenBank/DDBJ whole genome shotgun (WGS) entry which is preliminary data.</text>
</comment>
<proteinExistence type="predicted"/>
<reference evidence="2 3" key="1">
    <citation type="submission" date="2018-05" db="EMBL/GenBank/DDBJ databases">
        <title>Genomic Encyclopedia of Type Strains, Phase IV (KMG-IV): sequencing the most valuable type-strain genomes for metagenomic binning, comparative biology and taxonomic classification.</title>
        <authorList>
            <person name="Goeker M."/>
        </authorList>
    </citation>
    <scope>NUCLEOTIDE SEQUENCE [LARGE SCALE GENOMIC DNA]</scope>
    <source>
        <strain evidence="2 3">DSM 28556</strain>
    </source>
</reference>
<evidence type="ECO:0000256" key="1">
    <source>
        <dbReference type="SAM" id="Phobius"/>
    </source>
</evidence>
<organism evidence="2 3">
    <name type="scientific">Pseudogracilibacillus auburnensis</name>
    <dbReference type="NCBI Taxonomy" id="1494959"/>
    <lineage>
        <taxon>Bacteria</taxon>
        <taxon>Bacillati</taxon>
        <taxon>Bacillota</taxon>
        <taxon>Bacilli</taxon>
        <taxon>Bacillales</taxon>
        <taxon>Bacillaceae</taxon>
        <taxon>Pseudogracilibacillus</taxon>
    </lineage>
</organism>